<reference evidence="1 2" key="1">
    <citation type="journal article" date="2015" name="Genome Announc.">
        <title>Complete Genome Sequence of Microcystis aeruginosa NIES-2549, a Bloom-Forming Cyanobacterium from Lake Kasumigaura, Japan.</title>
        <authorList>
            <person name="Yamaguchi H."/>
            <person name="Suzuki S."/>
            <person name="Tanabe Y."/>
            <person name="Osana Y."/>
            <person name="Shimura Y."/>
            <person name="Ishida K."/>
            <person name="Kawachi M."/>
        </authorList>
    </citation>
    <scope>NUCLEOTIDE SEQUENCE [LARGE SCALE GENOMIC DNA]</scope>
    <source>
        <strain evidence="1 2">NIES-2549</strain>
    </source>
</reference>
<protein>
    <submittedName>
        <fullName evidence="1">Uncharacterized protein</fullName>
    </submittedName>
</protein>
<dbReference type="EMBL" id="CP011304">
    <property type="protein sequence ID" value="AKE63997.1"/>
    <property type="molecule type" value="Genomic_DNA"/>
</dbReference>
<gene>
    <name evidence="1" type="ORF">MYAER_1645</name>
</gene>
<dbReference type="Proteomes" id="UP000034103">
    <property type="component" value="Chromosome"/>
</dbReference>
<dbReference type="AlphaFoldDB" id="A0A0F6U324"/>
<organism evidence="1 2">
    <name type="scientific">Microcystis aeruginosa NIES-2549</name>
    <dbReference type="NCBI Taxonomy" id="1641812"/>
    <lineage>
        <taxon>Bacteria</taxon>
        <taxon>Bacillati</taxon>
        <taxon>Cyanobacteriota</taxon>
        <taxon>Cyanophyceae</taxon>
        <taxon>Oscillatoriophycideae</taxon>
        <taxon>Chroococcales</taxon>
        <taxon>Microcystaceae</taxon>
        <taxon>Microcystis</taxon>
    </lineage>
</organism>
<evidence type="ECO:0000313" key="2">
    <source>
        <dbReference type="Proteomes" id="UP000034103"/>
    </source>
</evidence>
<sequence>MKSKIKKGMVIMNYELGIMNWGSREWGVGRFFSVFSKQ</sequence>
<proteinExistence type="predicted"/>
<name>A0A0F6U324_MICAE</name>
<dbReference type="PATRIC" id="fig|1641812.3.peg.1699"/>
<dbReference type="HOGENOM" id="CLU_3330133_0_0_3"/>
<evidence type="ECO:0000313" key="1">
    <source>
        <dbReference type="EMBL" id="AKE63997.1"/>
    </source>
</evidence>
<accession>A0A0F6U324</accession>